<dbReference type="SUPFAM" id="SSF88659">
    <property type="entry name" value="Sigma3 and sigma4 domains of RNA polymerase sigma factors"/>
    <property type="match status" value="1"/>
</dbReference>
<evidence type="ECO:0000256" key="4">
    <source>
        <dbReference type="ARBA" id="ARBA00023125"/>
    </source>
</evidence>
<dbReference type="SUPFAM" id="SSF88946">
    <property type="entry name" value="Sigma2 domain of RNA polymerase sigma factors"/>
    <property type="match status" value="1"/>
</dbReference>
<dbReference type="InterPro" id="IPR007627">
    <property type="entry name" value="RNA_pol_sigma70_r2"/>
</dbReference>
<evidence type="ECO:0000256" key="1">
    <source>
        <dbReference type="ARBA" id="ARBA00010641"/>
    </source>
</evidence>
<keyword evidence="2" id="KW-0805">Transcription regulation</keyword>
<evidence type="ECO:0000256" key="3">
    <source>
        <dbReference type="ARBA" id="ARBA00023082"/>
    </source>
</evidence>
<evidence type="ECO:0000259" key="6">
    <source>
        <dbReference type="Pfam" id="PF04542"/>
    </source>
</evidence>
<dbReference type="GO" id="GO:0006352">
    <property type="term" value="P:DNA-templated transcription initiation"/>
    <property type="evidence" value="ECO:0007669"/>
    <property type="project" value="InterPro"/>
</dbReference>
<dbReference type="NCBIfam" id="TIGR02937">
    <property type="entry name" value="sigma70-ECF"/>
    <property type="match status" value="1"/>
</dbReference>
<comment type="caution">
    <text evidence="8">The sequence shown here is derived from an EMBL/GenBank/DDBJ whole genome shotgun (WGS) entry which is preliminary data.</text>
</comment>
<dbReference type="Pfam" id="PF08281">
    <property type="entry name" value="Sigma70_r4_2"/>
    <property type="match status" value="1"/>
</dbReference>
<accession>A0A495XT43</accession>
<dbReference type="AlphaFoldDB" id="A0A495XT43"/>
<dbReference type="GO" id="GO:0016987">
    <property type="term" value="F:sigma factor activity"/>
    <property type="evidence" value="ECO:0007669"/>
    <property type="project" value="UniProtKB-KW"/>
</dbReference>
<dbReference type="GO" id="GO:0003677">
    <property type="term" value="F:DNA binding"/>
    <property type="evidence" value="ECO:0007669"/>
    <property type="project" value="UniProtKB-KW"/>
</dbReference>
<sequence length="161" mass="17253">MEHPFEQTVRDHGDVVLRVCRAVVGPADADDAWSETFLAALKAWPTLPDDTNVRAWLVTVAHRKAVDVTRTRARRAVPVDELPDRPGRPDEQPHTALPDDALWSALARLPPKQRACVAYHHVAGLPHADVAAVVGGTAAAARRAAADGIAALRATYPTEGG</sequence>
<dbReference type="PANTHER" id="PTHR43133:SF50">
    <property type="entry name" value="ECF RNA POLYMERASE SIGMA FACTOR SIGM"/>
    <property type="match status" value="1"/>
</dbReference>
<keyword evidence="3" id="KW-0731">Sigma factor</keyword>
<gene>
    <name evidence="8" type="ORF">DFJ68_0148</name>
</gene>
<dbReference type="PANTHER" id="PTHR43133">
    <property type="entry name" value="RNA POLYMERASE ECF-TYPE SIGMA FACTO"/>
    <property type="match status" value="1"/>
</dbReference>
<dbReference type="OrthoDB" id="9803203at2"/>
<dbReference type="Pfam" id="PF04542">
    <property type="entry name" value="Sigma70_r2"/>
    <property type="match status" value="1"/>
</dbReference>
<feature type="domain" description="RNA polymerase sigma-70 region 2" evidence="6">
    <location>
        <begin position="9"/>
        <end position="75"/>
    </location>
</feature>
<evidence type="ECO:0000256" key="2">
    <source>
        <dbReference type="ARBA" id="ARBA00023015"/>
    </source>
</evidence>
<reference evidence="8 9" key="1">
    <citation type="submission" date="2018-10" db="EMBL/GenBank/DDBJ databases">
        <title>Sequencing the genomes of 1000 actinobacteria strains.</title>
        <authorList>
            <person name="Klenk H.-P."/>
        </authorList>
    </citation>
    <scope>NUCLEOTIDE SEQUENCE [LARGE SCALE GENOMIC DNA]</scope>
    <source>
        <strain evidence="8 9">DSM 44267</strain>
    </source>
</reference>
<dbReference type="InterPro" id="IPR036388">
    <property type="entry name" value="WH-like_DNA-bd_sf"/>
</dbReference>
<protein>
    <submittedName>
        <fullName evidence="8">RNA polymerase sigma factor (Sigma-70 family)</fullName>
    </submittedName>
</protein>
<dbReference type="InterPro" id="IPR014284">
    <property type="entry name" value="RNA_pol_sigma-70_dom"/>
</dbReference>
<organism evidence="8 9">
    <name type="scientific">Terracoccus luteus</name>
    <dbReference type="NCBI Taxonomy" id="53356"/>
    <lineage>
        <taxon>Bacteria</taxon>
        <taxon>Bacillati</taxon>
        <taxon>Actinomycetota</taxon>
        <taxon>Actinomycetes</taxon>
        <taxon>Micrococcales</taxon>
        <taxon>Intrasporangiaceae</taxon>
        <taxon>Terracoccus</taxon>
    </lineage>
</organism>
<keyword evidence="5" id="KW-0804">Transcription</keyword>
<proteinExistence type="inferred from homology"/>
<keyword evidence="9" id="KW-1185">Reference proteome</keyword>
<dbReference type="InterPro" id="IPR013249">
    <property type="entry name" value="RNA_pol_sigma70_r4_t2"/>
</dbReference>
<comment type="similarity">
    <text evidence="1">Belongs to the sigma-70 factor family. ECF subfamily.</text>
</comment>
<evidence type="ECO:0000313" key="8">
    <source>
        <dbReference type="EMBL" id="RKT76749.1"/>
    </source>
</evidence>
<dbReference type="InterPro" id="IPR013324">
    <property type="entry name" value="RNA_pol_sigma_r3/r4-like"/>
</dbReference>
<name>A0A495XT43_9MICO</name>
<evidence type="ECO:0000259" key="7">
    <source>
        <dbReference type="Pfam" id="PF08281"/>
    </source>
</evidence>
<feature type="domain" description="RNA polymerase sigma factor 70 region 4 type 2" evidence="7">
    <location>
        <begin position="100"/>
        <end position="148"/>
    </location>
</feature>
<dbReference type="Gene3D" id="1.10.1740.10">
    <property type="match status" value="1"/>
</dbReference>
<dbReference type="Gene3D" id="1.10.10.10">
    <property type="entry name" value="Winged helix-like DNA-binding domain superfamily/Winged helix DNA-binding domain"/>
    <property type="match status" value="1"/>
</dbReference>
<evidence type="ECO:0000256" key="5">
    <source>
        <dbReference type="ARBA" id="ARBA00023163"/>
    </source>
</evidence>
<dbReference type="InterPro" id="IPR039425">
    <property type="entry name" value="RNA_pol_sigma-70-like"/>
</dbReference>
<dbReference type="EMBL" id="RBXT01000001">
    <property type="protein sequence ID" value="RKT76749.1"/>
    <property type="molecule type" value="Genomic_DNA"/>
</dbReference>
<keyword evidence="4" id="KW-0238">DNA-binding</keyword>
<dbReference type="Proteomes" id="UP000278440">
    <property type="component" value="Unassembled WGS sequence"/>
</dbReference>
<evidence type="ECO:0000313" key="9">
    <source>
        <dbReference type="Proteomes" id="UP000278440"/>
    </source>
</evidence>
<dbReference type="InterPro" id="IPR013325">
    <property type="entry name" value="RNA_pol_sigma_r2"/>
</dbReference>
<dbReference type="RefSeq" id="WP_121030202.1">
    <property type="nucleotide sequence ID" value="NZ_RBXT01000001.1"/>
</dbReference>